<dbReference type="Proteomes" id="UP000020681">
    <property type="component" value="Unassembled WGS sequence"/>
</dbReference>
<evidence type="ECO:0000313" key="2">
    <source>
        <dbReference type="EMBL" id="EUA93529.1"/>
    </source>
</evidence>
<gene>
    <name evidence="2" type="ORF">I551_9208</name>
</gene>
<evidence type="ECO:0000256" key="1">
    <source>
        <dbReference type="SAM" id="MobiDB-lite"/>
    </source>
</evidence>
<dbReference type="EMBL" id="JAOL01000059">
    <property type="protein sequence ID" value="EUA93529.1"/>
    <property type="molecule type" value="Genomic_DNA"/>
</dbReference>
<feature type="region of interest" description="Disordered" evidence="1">
    <location>
        <begin position="1"/>
        <end position="22"/>
    </location>
</feature>
<comment type="caution">
    <text evidence="2">The sequence shown here is derived from an EMBL/GenBank/DDBJ whole genome shotgun (WGS) entry which is preliminary data.</text>
</comment>
<feature type="compositionally biased region" description="Polar residues" evidence="1">
    <location>
        <begin position="13"/>
        <end position="22"/>
    </location>
</feature>
<organism evidence="2 3">
    <name type="scientific">Mycobacterium ulcerans str. Harvey</name>
    <dbReference type="NCBI Taxonomy" id="1299332"/>
    <lineage>
        <taxon>Bacteria</taxon>
        <taxon>Bacillati</taxon>
        <taxon>Actinomycetota</taxon>
        <taxon>Actinomycetes</taxon>
        <taxon>Mycobacteriales</taxon>
        <taxon>Mycobacteriaceae</taxon>
        <taxon>Mycobacterium</taxon>
        <taxon>Mycobacterium ulcerans group</taxon>
    </lineage>
</organism>
<sequence>MSADGELLGATTVPDTGQQGSSDQLDARLLKIAGVCVLGSMMAIVDTTVVTVAQRTFVSTFDARRPSSPGR</sequence>
<evidence type="ECO:0000313" key="3">
    <source>
        <dbReference type="Proteomes" id="UP000020681"/>
    </source>
</evidence>
<protein>
    <submittedName>
        <fullName evidence="2">MULTIDRUG RESISTANCE INTEGRAL MEMBRANE EFFLUX PROTEIN EMRB domain protein</fullName>
    </submittedName>
</protein>
<accession>A0ABP3ARF8</accession>
<reference evidence="2 3" key="1">
    <citation type="submission" date="2014-01" db="EMBL/GenBank/DDBJ databases">
        <authorList>
            <person name="Dobos K."/>
            <person name="Lenaerts A."/>
            <person name="Ordway D."/>
            <person name="DeGroote M.A."/>
            <person name="Parker T."/>
            <person name="Sizemore C."/>
            <person name="Tallon L.J."/>
            <person name="Sadzewicz L.K."/>
            <person name="Sengamalay N."/>
            <person name="Fraser C.M."/>
            <person name="Hine E."/>
            <person name="Shefchek K.A."/>
            <person name="Das S.P."/>
            <person name="Tettelin H."/>
        </authorList>
    </citation>
    <scope>NUCLEOTIDE SEQUENCE [LARGE SCALE GENOMIC DNA]</scope>
    <source>
        <strain evidence="2 3">Harvey</strain>
    </source>
</reference>
<name>A0ABP3ARF8_MYCUL</name>
<proteinExistence type="predicted"/>
<keyword evidence="3" id="KW-1185">Reference proteome</keyword>